<gene>
    <name evidence="3" type="ORF">BVRB_036310</name>
</gene>
<feature type="region of interest" description="Disordered" evidence="2">
    <location>
        <begin position="142"/>
        <end position="167"/>
    </location>
</feature>
<organism evidence="3 4">
    <name type="scientific">Beta vulgaris subsp. vulgaris</name>
    <name type="common">Beet</name>
    <dbReference type="NCBI Taxonomy" id="3555"/>
    <lineage>
        <taxon>Eukaryota</taxon>
        <taxon>Viridiplantae</taxon>
        <taxon>Streptophyta</taxon>
        <taxon>Embryophyta</taxon>
        <taxon>Tracheophyta</taxon>
        <taxon>Spermatophyta</taxon>
        <taxon>Magnoliopsida</taxon>
        <taxon>eudicotyledons</taxon>
        <taxon>Gunneridae</taxon>
        <taxon>Pentapetalae</taxon>
        <taxon>Caryophyllales</taxon>
        <taxon>Chenopodiaceae</taxon>
        <taxon>Betoideae</taxon>
        <taxon>Beta</taxon>
    </lineage>
</organism>
<proteinExistence type="predicted"/>
<protein>
    <submittedName>
        <fullName evidence="3">Uncharacterized protein</fullName>
    </submittedName>
</protein>
<accession>A0A0J7YP90</accession>
<sequence>SDRYCPDSPIQYDLRLDDCGAIIACRFCPDNESTPGNFAEIQVPVQDQNNLQKNKHPDPGVYHQVLSQLQTLSALNIEVNEHNAKLRTLLDEQKRCVLETKTQVDYLKSELDERNQVIEKLQNQNMQLEQGLRSLSASMQRSCSPRKSPLQPTATTDIGSEVQGEGDNSNCIMEERRKLKKQLLSLRKREAKLQQEYAEIYSKQIEMIELRRQVETL</sequence>
<feature type="non-terminal residue" evidence="3">
    <location>
        <position position="217"/>
    </location>
</feature>
<reference evidence="3 4" key="1">
    <citation type="journal article" date="2014" name="Nature">
        <title>The genome of the recently domesticated crop plant sugar beet (Beta vulgaris).</title>
        <authorList>
            <person name="Dohm J.C."/>
            <person name="Minoche A.E."/>
            <person name="Holtgrawe D."/>
            <person name="Capella-Gutierrez S."/>
            <person name="Zakrzewski F."/>
            <person name="Tafer H."/>
            <person name="Rupp O."/>
            <person name="Sorensen T.R."/>
            <person name="Stracke R."/>
            <person name="Reinhardt R."/>
            <person name="Goesmann A."/>
            <person name="Kraft T."/>
            <person name="Schulz B."/>
            <person name="Stadler P.F."/>
            <person name="Schmidt T."/>
            <person name="Gabaldon T."/>
            <person name="Lehrach H."/>
            <person name="Weisshaar B."/>
            <person name="Himmelbauer H."/>
        </authorList>
    </citation>
    <scope>NUCLEOTIDE SEQUENCE [LARGE SCALE GENOMIC DNA]</scope>
    <source>
        <tissue evidence="3">Taproot</tissue>
    </source>
</reference>
<evidence type="ECO:0000313" key="3">
    <source>
        <dbReference type="EMBL" id="KMS65406.1"/>
    </source>
</evidence>
<evidence type="ECO:0000313" key="4">
    <source>
        <dbReference type="Proteomes" id="UP000035740"/>
    </source>
</evidence>
<feature type="compositionally biased region" description="Polar residues" evidence="2">
    <location>
        <begin position="142"/>
        <end position="158"/>
    </location>
</feature>
<feature type="coiled-coil region" evidence="1">
    <location>
        <begin position="72"/>
        <end position="138"/>
    </location>
</feature>
<dbReference type="EMBL" id="KQ109209">
    <property type="protein sequence ID" value="KMS65406.1"/>
    <property type="molecule type" value="Genomic_DNA"/>
</dbReference>
<name>A0A0J7YP90_BETVV</name>
<keyword evidence="4" id="KW-1185">Reference proteome</keyword>
<dbReference type="Proteomes" id="UP000035740">
    <property type="component" value="Unassembled WGS sequence"/>
</dbReference>
<dbReference type="AlphaFoldDB" id="A0A0J7YP90"/>
<evidence type="ECO:0000256" key="1">
    <source>
        <dbReference type="SAM" id="Coils"/>
    </source>
</evidence>
<keyword evidence="1" id="KW-0175">Coiled coil</keyword>
<feature type="non-terminal residue" evidence="3">
    <location>
        <position position="1"/>
    </location>
</feature>
<evidence type="ECO:0000256" key="2">
    <source>
        <dbReference type="SAM" id="MobiDB-lite"/>
    </source>
</evidence>